<keyword evidence="4" id="KW-1185">Reference proteome</keyword>
<evidence type="ECO:0000259" key="2">
    <source>
        <dbReference type="Pfam" id="PF03795"/>
    </source>
</evidence>
<dbReference type="InterPro" id="IPR011008">
    <property type="entry name" value="Dimeric_a/b-barrel"/>
</dbReference>
<feature type="domain" description="YCII-related" evidence="2">
    <location>
        <begin position="21"/>
        <end position="111"/>
    </location>
</feature>
<dbReference type="SUPFAM" id="SSF54909">
    <property type="entry name" value="Dimeric alpha+beta barrel"/>
    <property type="match status" value="1"/>
</dbReference>
<evidence type="ECO:0000313" key="3">
    <source>
        <dbReference type="EMBL" id="OQP64588.1"/>
    </source>
</evidence>
<comment type="caution">
    <text evidence="3">The sequence shown here is derived from an EMBL/GenBank/DDBJ whole genome shotgun (WGS) entry which is preliminary data.</text>
</comment>
<name>A0A1V9G264_9BACT</name>
<dbReference type="OrthoDB" id="7782105at2"/>
<gene>
    <name evidence="3" type="ORF">A4R26_16195</name>
</gene>
<dbReference type="PANTHER" id="PTHR35174:SF1">
    <property type="entry name" value="BLL0086 PROTEIN"/>
    <property type="match status" value="1"/>
</dbReference>
<dbReference type="Proteomes" id="UP000192276">
    <property type="component" value="Unassembled WGS sequence"/>
</dbReference>
<evidence type="ECO:0000313" key="4">
    <source>
        <dbReference type="Proteomes" id="UP000192276"/>
    </source>
</evidence>
<comment type="similarity">
    <text evidence="1">Belongs to the YciI family.</text>
</comment>
<dbReference type="Gene3D" id="3.30.70.1060">
    <property type="entry name" value="Dimeric alpha+beta barrel"/>
    <property type="match status" value="1"/>
</dbReference>
<protein>
    <submittedName>
        <fullName evidence="3">Transcription initiation protein</fullName>
    </submittedName>
</protein>
<proteinExistence type="inferred from homology"/>
<dbReference type="Pfam" id="PF03795">
    <property type="entry name" value="YCII"/>
    <property type="match status" value="1"/>
</dbReference>
<dbReference type="EMBL" id="LWBP01000089">
    <property type="protein sequence ID" value="OQP64588.1"/>
    <property type="molecule type" value="Genomic_DNA"/>
</dbReference>
<sequence length="113" mass="12398">MKDYLLVFRADFSLMPNRTPEEMQAMSKRWMDWIGSIAAQNKLAGVGNRLEGTGRVLKGDSTITNGPYAEIKESIGGYSIVKADSYEAAIELAKGCPILKQGGNVEVREISEN</sequence>
<dbReference type="InterPro" id="IPR005545">
    <property type="entry name" value="YCII"/>
</dbReference>
<evidence type="ECO:0000256" key="1">
    <source>
        <dbReference type="ARBA" id="ARBA00007689"/>
    </source>
</evidence>
<dbReference type="RefSeq" id="WP_081163579.1">
    <property type="nucleotide sequence ID" value="NZ_LWBP01000089.1"/>
</dbReference>
<dbReference type="PANTHER" id="PTHR35174">
    <property type="entry name" value="BLL7171 PROTEIN-RELATED"/>
    <property type="match status" value="1"/>
</dbReference>
<dbReference type="STRING" id="550983.A4R26_16195"/>
<accession>A0A1V9G264</accession>
<reference evidence="4" key="1">
    <citation type="submission" date="2016-04" db="EMBL/GenBank/DDBJ databases">
        <authorList>
            <person name="Chen L."/>
            <person name="Zhuang W."/>
            <person name="Wang G."/>
        </authorList>
    </citation>
    <scope>NUCLEOTIDE SEQUENCE [LARGE SCALE GENOMIC DNA]</scope>
    <source>
        <strain evidence="4">208</strain>
    </source>
</reference>
<organism evidence="3 4">
    <name type="scientific">Niastella populi</name>
    <dbReference type="NCBI Taxonomy" id="550983"/>
    <lineage>
        <taxon>Bacteria</taxon>
        <taxon>Pseudomonadati</taxon>
        <taxon>Bacteroidota</taxon>
        <taxon>Chitinophagia</taxon>
        <taxon>Chitinophagales</taxon>
        <taxon>Chitinophagaceae</taxon>
        <taxon>Niastella</taxon>
    </lineage>
</organism>
<dbReference type="AlphaFoldDB" id="A0A1V9G264"/>